<feature type="compositionally biased region" description="Polar residues" evidence="12">
    <location>
        <begin position="56"/>
        <end position="65"/>
    </location>
</feature>
<protein>
    <recommendedName>
        <fullName evidence="5">Riboflavin kinase</fullName>
        <ecNumber evidence="4">2.7.1.26</ecNumber>
    </recommendedName>
    <alternativeName>
        <fullName evidence="11">Flavin mononucleotide kinase 1</fullName>
    </alternativeName>
</protein>
<keyword evidence="14" id="KW-0418">Kinase</keyword>
<keyword evidence="7" id="KW-0288">FMN</keyword>
<sequence>MSSADSAASSTTTRENRPSICGPDAGPAQPYPLYLEGVIQRGFGRGGKDLGCPTANLPSSVFTDASSSSSSGSGSGSGSSSSSRPGLDSTGVYFGYARVYPPSYSPSSADGDATGSKEEKDINASEPPPPPSELAEGESVVLPQVMSVGYNPFYGNTKKTAEVHIMHPFSHDFYGNYMKVVILGYIRPELNYVSKEALIEDIETDKRVGLASLARPAYSAFKDDPFFK</sequence>
<keyword evidence="10" id="KW-0067">ATP-binding</keyword>
<dbReference type="GO" id="GO:0005739">
    <property type="term" value="C:mitochondrion"/>
    <property type="evidence" value="ECO:0007669"/>
    <property type="project" value="TreeGrafter"/>
</dbReference>
<dbReference type="EMBL" id="JAPDMQ010000440">
    <property type="protein sequence ID" value="KAK0524649.1"/>
    <property type="molecule type" value="Genomic_DNA"/>
</dbReference>
<evidence type="ECO:0000313" key="14">
    <source>
        <dbReference type="EMBL" id="KAK0524649.1"/>
    </source>
</evidence>
<dbReference type="EC" id="2.7.1.26" evidence="4"/>
<feature type="region of interest" description="Disordered" evidence="12">
    <location>
        <begin position="105"/>
        <end position="136"/>
    </location>
</feature>
<keyword evidence="6" id="KW-0285">Flavoprotein</keyword>
<feature type="region of interest" description="Disordered" evidence="12">
    <location>
        <begin position="1"/>
        <end position="86"/>
    </location>
</feature>
<organism evidence="14 15">
    <name type="scientific">Tilletia horrida</name>
    <dbReference type="NCBI Taxonomy" id="155126"/>
    <lineage>
        <taxon>Eukaryota</taxon>
        <taxon>Fungi</taxon>
        <taxon>Dikarya</taxon>
        <taxon>Basidiomycota</taxon>
        <taxon>Ustilaginomycotina</taxon>
        <taxon>Exobasidiomycetes</taxon>
        <taxon>Tilletiales</taxon>
        <taxon>Tilletiaceae</taxon>
        <taxon>Tilletia</taxon>
    </lineage>
</organism>
<feature type="compositionally biased region" description="Low complexity" evidence="12">
    <location>
        <begin position="66"/>
        <end position="83"/>
    </location>
</feature>
<evidence type="ECO:0000256" key="10">
    <source>
        <dbReference type="ARBA" id="ARBA00022840"/>
    </source>
</evidence>
<dbReference type="GO" id="GO:0009398">
    <property type="term" value="P:FMN biosynthetic process"/>
    <property type="evidence" value="ECO:0007669"/>
    <property type="project" value="TreeGrafter"/>
</dbReference>
<keyword evidence="9" id="KW-0547">Nucleotide-binding</keyword>
<evidence type="ECO:0000256" key="12">
    <source>
        <dbReference type="SAM" id="MobiDB-lite"/>
    </source>
</evidence>
<comment type="pathway">
    <text evidence="2">Cofactor biosynthesis; FMN biosynthesis; FMN from riboflavin (ATP route): step 1/1.</text>
</comment>
<evidence type="ECO:0000256" key="7">
    <source>
        <dbReference type="ARBA" id="ARBA00022643"/>
    </source>
</evidence>
<evidence type="ECO:0000256" key="1">
    <source>
        <dbReference type="ARBA" id="ARBA00003572"/>
    </source>
</evidence>
<evidence type="ECO:0000256" key="5">
    <source>
        <dbReference type="ARBA" id="ARBA00017394"/>
    </source>
</evidence>
<dbReference type="Pfam" id="PF01687">
    <property type="entry name" value="Flavokinase"/>
    <property type="match status" value="1"/>
</dbReference>
<evidence type="ECO:0000313" key="15">
    <source>
        <dbReference type="Proteomes" id="UP001176521"/>
    </source>
</evidence>
<dbReference type="PANTHER" id="PTHR22749">
    <property type="entry name" value="RIBOFLAVIN KINASE/FMN ADENYLYLTRANSFERASE"/>
    <property type="match status" value="1"/>
</dbReference>
<dbReference type="GO" id="GO:0009231">
    <property type="term" value="P:riboflavin biosynthetic process"/>
    <property type="evidence" value="ECO:0007669"/>
    <property type="project" value="InterPro"/>
</dbReference>
<evidence type="ECO:0000256" key="8">
    <source>
        <dbReference type="ARBA" id="ARBA00022679"/>
    </source>
</evidence>
<dbReference type="GO" id="GO:0005524">
    <property type="term" value="F:ATP binding"/>
    <property type="evidence" value="ECO:0007669"/>
    <property type="project" value="UniProtKB-KW"/>
</dbReference>
<dbReference type="SMART" id="SM00904">
    <property type="entry name" value="Flavokinase"/>
    <property type="match status" value="1"/>
</dbReference>
<keyword evidence="8 14" id="KW-0808">Transferase</keyword>
<evidence type="ECO:0000256" key="4">
    <source>
        <dbReference type="ARBA" id="ARBA00012105"/>
    </source>
</evidence>
<evidence type="ECO:0000256" key="3">
    <source>
        <dbReference type="ARBA" id="ARBA00010108"/>
    </source>
</evidence>
<evidence type="ECO:0000256" key="11">
    <source>
        <dbReference type="ARBA" id="ARBA00029960"/>
    </source>
</evidence>
<dbReference type="Proteomes" id="UP001176521">
    <property type="component" value="Unassembled WGS sequence"/>
</dbReference>
<keyword evidence="15" id="KW-1185">Reference proteome</keyword>
<dbReference type="AlphaFoldDB" id="A0AAN6G7C7"/>
<proteinExistence type="inferred from homology"/>
<comment type="function">
    <text evidence="1">Catalyzes the phosphorylation of riboflavin (vitamin B2) to form flavin mononucleotide (FMN) coenzyme.</text>
</comment>
<evidence type="ECO:0000259" key="13">
    <source>
        <dbReference type="SMART" id="SM00904"/>
    </source>
</evidence>
<evidence type="ECO:0000256" key="9">
    <source>
        <dbReference type="ARBA" id="ARBA00022741"/>
    </source>
</evidence>
<dbReference type="PANTHER" id="PTHR22749:SF6">
    <property type="entry name" value="RIBOFLAVIN KINASE"/>
    <property type="match status" value="1"/>
</dbReference>
<dbReference type="GO" id="GO:0008531">
    <property type="term" value="F:riboflavin kinase activity"/>
    <property type="evidence" value="ECO:0007669"/>
    <property type="project" value="UniProtKB-EC"/>
</dbReference>
<feature type="compositionally biased region" description="Low complexity" evidence="12">
    <location>
        <begin position="1"/>
        <end position="13"/>
    </location>
</feature>
<dbReference type="InterPro" id="IPR023465">
    <property type="entry name" value="Riboflavin_kinase_dom_sf"/>
</dbReference>
<comment type="similarity">
    <text evidence="3">Belongs to the flavokinase family.</text>
</comment>
<dbReference type="SUPFAM" id="SSF82114">
    <property type="entry name" value="Riboflavin kinase-like"/>
    <property type="match status" value="1"/>
</dbReference>
<feature type="domain" description="Riboflavin kinase" evidence="13">
    <location>
        <begin position="28"/>
        <end position="214"/>
    </location>
</feature>
<name>A0AAN6G7C7_9BASI</name>
<evidence type="ECO:0000256" key="6">
    <source>
        <dbReference type="ARBA" id="ARBA00022630"/>
    </source>
</evidence>
<dbReference type="InterPro" id="IPR023468">
    <property type="entry name" value="Riboflavin_kinase"/>
</dbReference>
<reference evidence="14" key="1">
    <citation type="journal article" date="2023" name="PhytoFront">
        <title>Draft Genome Resources of Seven Strains of Tilletia horrida, Causal Agent of Kernel Smut of Rice.</title>
        <authorList>
            <person name="Khanal S."/>
            <person name="Antony Babu S."/>
            <person name="Zhou X.G."/>
        </authorList>
    </citation>
    <scope>NUCLEOTIDE SEQUENCE</scope>
    <source>
        <strain evidence="14">TX3</strain>
    </source>
</reference>
<dbReference type="Gene3D" id="2.40.30.30">
    <property type="entry name" value="Riboflavin kinase-like"/>
    <property type="match status" value="1"/>
</dbReference>
<evidence type="ECO:0000256" key="2">
    <source>
        <dbReference type="ARBA" id="ARBA00005201"/>
    </source>
</evidence>
<comment type="caution">
    <text evidence="14">The sequence shown here is derived from an EMBL/GenBank/DDBJ whole genome shotgun (WGS) entry which is preliminary data.</text>
</comment>
<accession>A0AAN6G7C7</accession>
<gene>
    <name evidence="14" type="primary">FMN1</name>
    <name evidence="14" type="ORF">OC842_005766</name>
</gene>
<dbReference type="InterPro" id="IPR015865">
    <property type="entry name" value="Riboflavin_kinase_bac/euk"/>
</dbReference>